<name>A0A8T0FLQ0_ARGBR</name>
<keyword evidence="2" id="KW-0812">Transmembrane</keyword>
<organism evidence="3 4">
    <name type="scientific">Argiope bruennichi</name>
    <name type="common">Wasp spider</name>
    <name type="synonym">Aranea bruennichi</name>
    <dbReference type="NCBI Taxonomy" id="94029"/>
    <lineage>
        <taxon>Eukaryota</taxon>
        <taxon>Metazoa</taxon>
        <taxon>Ecdysozoa</taxon>
        <taxon>Arthropoda</taxon>
        <taxon>Chelicerata</taxon>
        <taxon>Arachnida</taxon>
        <taxon>Araneae</taxon>
        <taxon>Araneomorphae</taxon>
        <taxon>Entelegynae</taxon>
        <taxon>Araneoidea</taxon>
        <taxon>Araneidae</taxon>
        <taxon>Argiope</taxon>
    </lineage>
</organism>
<keyword evidence="4" id="KW-1185">Reference proteome</keyword>
<reference evidence="3" key="1">
    <citation type="journal article" date="2020" name="bioRxiv">
        <title>Chromosome-level reference genome of the European wasp spider Argiope bruennichi: a resource for studies on range expansion and evolutionary adaptation.</title>
        <authorList>
            <person name="Sheffer M.M."/>
            <person name="Hoppe A."/>
            <person name="Krehenwinkel H."/>
            <person name="Uhl G."/>
            <person name="Kuss A.W."/>
            <person name="Jensen L."/>
            <person name="Jensen C."/>
            <person name="Gillespie R.G."/>
            <person name="Hoff K.J."/>
            <person name="Prost S."/>
        </authorList>
    </citation>
    <scope>NUCLEOTIDE SEQUENCE</scope>
</reference>
<dbReference type="EMBL" id="JABXBU010000011">
    <property type="protein sequence ID" value="KAF8790320.1"/>
    <property type="molecule type" value="Genomic_DNA"/>
</dbReference>
<dbReference type="Proteomes" id="UP000807504">
    <property type="component" value="Unassembled WGS sequence"/>
</dbReference>
<keyword evidence="2" id="KW-1133">Transmembrane helix</keyword>
<feature type="transmembrane region" description="Helical" evidence="2">
    <location>
        <begin position="131"/>
        <end position="152"/>
    </location>
</feature>
<reference evidence="3" key="2">
    <citation type="submission" date="2020-06" db="EMBL/GenBank/DDBJ databases">
        <authorList>
            <person name="Sheffer M."/>
        </authorList>
    </citation>
    <scope>NUCLEOTIDE SEQUENCE</scope>
</reference>
<feature type="compositionally biased region" description="Low complexity" evidence="1">
    <location>
        <begin position="24"/>
        <end position="34"/>
    </location>
</feature>
<sequence>MTPRRRRQNRRTTRFSRRRAPNQSSISSNSNSSSFETGSQSRAQRGIENPTYNPSFQVPTSSYQQPSAPGFSWSEPNMADPTPILDMPPSYETAVNIEQFPKLRLENHDWKPPRRHLLWRSSSSSMTGPELAVYIIAVVIITFISICCKYCIREGCEPTDNYRDAVVHPPPRNPTVPIAPSSGRRLLNPPRSSGSIILPPEDGVFAVDLTGIENPNYNPSIHLAVPSYHPSTAPQFSMNEPNNENPTPILDLPPSYESSLGEGDGYLQLSTSRRQLDGTTYDFQRHVDYQTDGQYYKTVFFVLLGIGLAIFIGLIIVCYRVAKVFEGLSTSSVSGTTVHPPNFRANYNLRTPDEIGIAVSYVNSAYSSGPVGRSEVDRPPDYSTVTTNDAINRNAAFPQVVTTHIETPPPKYEEGPVFR</sequence>
<feature type="region of interest" description="Disordered" evidence="1">
    <location>
        <begin position="1"/>
        <end position="77"/>
    </location>
</feature>
<protein>
    <submittedName>
        <fullName evidence="3">Uncharacterized protein</fullName>
    </submittedName>
</protein>
<proteinExistence type="predicted"/>
<evidence type="ECO:0000313" key="3">
    <source>
        <dbReference type="EMBL" id="KAF8790320.1"/>
    </source>
</evidence>
<accession>A0A8T0FLQ0</accession>
<keyword evidence="2" id="KW-0472">Membrane</keyword>
<feature type="transmembrane region" description="Helical" evidence="2">
    <location>
        <begin position="299"/>
        <end position="322"/>
    </location>
</feature>
<evidence type="ECO:0000313" key="4">
    <source>
        <dbReference type="Proteomes" id="UP000807504"/>
    </source>
</evidence>
<comment type="caution">
    <text evidence="3">The sequence shown here is derived from an EMBL/GenBank/DDBJ whole genome shotgun (WGS) entry which is preliminary data.</text>
</comment>
<dbReference type="AlphaFoldDB" id="A0A8T0FLQ0"/>
<feature type="compositionally biased region" description="Basic residues" evidence="1">
    <location>
        <begin position="1"/>
        <end position="20"/>
    </location>
</feature>
<feature type="compositionally biased region" description="Polar residues" evidence="1">
    <location>
        <begin position="50"/>
        <end position="67"/>
    </location>
</feature>
<gene>
    <name evidence="3" type="ORF">HNY73_005363</name>
</gene>
<evidence type="ECO:0000256" key="1">
    <source>
        <dbReference type="SAM" id="MobiDB-lite"/>
    </source>
</evidence>
<evidence type="ECO:0000256" key="2">
    <source>
        <dbReference type="SAM" id="Phobius"/>
    </source>
</evidence>